<protein>
    <submittedName>
        <fullName evidence="3">Uncharacterized protein</fullName>
    </submittedName>
</protein>
<evidence type="ECO:0000256" key="1">
    <source>
        <dbReference type="SAM" id="Coils"/>
    </source>
</evidence>
<feature type="region of interest" description="Disordered" evidence="2">
    <location>
        <begin position="175"/>
        <end position="202"/>
    </location>
</feature>
<feature type="compositionally biased region" description="Polar residues" evidence="2">
    <location>
        <begin position="193"/>
        <end position="202"/>
    </location>
</feature>
<evidence type="ECO:0000313" key="4">
    <source>
        <dbReference type="Proteomes" id="UP001596398"/>
    </source>
</evidence>
<gene>
    <name evidence="3" type="ORF">ACFQJ4_09475</name>
</gene>
<proteinExistence type="predicted"/>
<feature type="coiled-coil region" evidence="1">
    <location>
        <begin position="4"/>
        <end position="31"/>
    </location>
</feature>
<accession>A0ABD5ZQL3</accession>
<reference evidence="3 4" key="1">
    <citation type="journal article" date="2019" name="Int. J. Syst. Evol. Microbiol.">
        <title>The Global Catalogue of Microorganisms (GCM) 10K type strain sequencing project: providing services to taxonomists for standard genome sequencing and annotation.</title>
        <authorList>
            <consortium name="The Broad Institute Genomics Platform"/>
            <consortium name="The Broad Institute Genome Sequencing Center for Infectious Disease"/>
            <person name="Wu L."/>
            <person name="Ma J."/>
        </authorList>
    </citation>
    <scope>NUCLEOTIDE SEQUENCE [LARGE SCALE GENOMIC DNA]</scope>
    <source>
        <strain evidence="3 4">DT85</strain>
    </source>
</reference>
<dbReference type="EMBL" id="JBHTAP010000001">
    <property type="protein sequence ID" value="MFC7235542.1"/>
    <property type="molecule type" value="Genomic_DNA"/>
</dbReference>
<dbReference type="Proteomes" id="UP001596398">
    <property type="component" value="Unassembled WGS sequence"/>
</dbReference>
<sequence>MTEKQALSERVTDLEATVEGLEARLEGATNRDIPLLKGTVRAVVGADIDAIGELPDAGRAFHREVATLGERVATVEEQVAAFGDVDAAKTTKAQKLAAICAFAQNKQHSQSTTVAVTAADIRGCVGVSRRYAYELIDDAAAEIDGARVREATSGQSGGAPKKKALLVDCEQVRTGDDGVNQFTTGGRDDEGAQTGTSMSEVS</sequence>
<keyword evidence="1" id="KW-0175">Coiled coil</keyword>
<dbReference type="RefSeq" id="WP_276233677.1">
    <property type="nucleotide sequence ID" value="NZ_CP119802.1"/>
</dbReference>
<dbReference type="Gene3D" id="1.20.5.340">
    <property type="match status" value="1"/>
</dbReference>
<dbReference type="GeneID" id="79267237"/>
<evidence type="ECO:0000313" key="3">
    <source>
        <dbReference type="EMBL" id="MFC7235542.1"/>
    </source>
</evidence>
<organism evidence="3 4">
    <name type="scientific">Halosegnis marinus</name>
    <dbReference type="NCBI Taxonomy" id="3034023"/>
    <lineage>
        <taxon>Archaea</taxon>
        <taxon>Methanobacteriati</taxon>
        <taxon>Methanobacteriota</taxon>
        <taxon>Stenosarchaea group</taxon>
        <taxon>Halobacteria</taxon>
        <taxon>Halobacteriales</taxon>
        <taxon>Natronomonadaceae</taxon>
        <taxon>Halosegnis</taxon>
    </lineage>
</organism>
<comment type="caution">
    <text evidence="3">The sequence shown here is derived from an EMBL/GenBank/DDBJ whole genome shotgun (WGS) entry which is preliminary data.</text>
</comment>
<dbReference type="AlphaFoldDB" id="A0ABD5ZQL3"/>
<name>A0ABD5ZQL3_9EURY</name>
<keyword evidence="4" id="KW-1185">Reference proteome</keyword>
<evidence type="ECO:0000256" key="2">
    <source>
        <dbReference type="SAM" id="MobiDB-lite"/>
    </source>
</evidence>